<evidence type="ECO:0000259" key="9">
    <source>
        <dbReference type="Pfam" id="PF10208"/>
    </source>
</evidence>
<feature type="chain" id="PRO_5008056822" description="Mesencephalic astrocyte-derived neurotrophic factor homolog" evidence="8">
    <location>
        <begin position="19"/>
        <end position="175"/>
    </location>
</feature>
<dbReference type="GO" id="GO:0005576">
    <property type="term" value="C:extracellular region"/>
    <property type="evidence" value="ECO:0007669"/>
    <property type="project" value="UniProtKB-SubCell"/>
</dbReference>
<feature type="signal peptide" evidence="8">
    <location>
        <begin position="1"/>
        <end position="18"/>
    </location>
</feature>
<keyword evidence="4" id="KW-0964">Secreted</keyword>
<dbReference type="InterPro" id="IPR036361">
    <property type="entry name" value="SAP_dom_sf"/>
</dbReference>
<keyword evidence="5 8" id="KW-0732">Signal</keyword>
<dbReference type="Proteomes" id="UP000078046">
    <property type="component" value="Unassembled WGS sequence"/>
</dbReference>
<comment type="subcellular location">
    <subcellularLocation>
        <location evidence="1">Secreted</location>
    </subcellularLocation>
</comment>
<evidence type="ECO:0000256" key="3">
    <source>
        <dbReference type="ARBA" id="ARBA00014267"/>
    </source>
</evidence>
<evidence type="ECO:0000256" key="4">
    <source>
        <dbReference type="ARBA" id="ARBA00022525"/>
    </source>
</evidence>
<dbReference type="EMBL" id="LWCA01000545">
    <property type="protein sequence ID" value="OAF67925.1"/>
    <property type="molecule type" value="Genomic_DNA"/>
</dbReference>
<protein>
    <recommendedName>
        <fullName evidence="3">Mesencephalic astrocyte-derived neurotrophic factor homolog</fullName>
    </recommendedName>
    <alternativeName>
        <fullName evidence="7">MANF/CDNF-like protein</fullName>
    </alternativeName>
</protein>
<evidence type="ECO:0000256" key="5">
    <source>
        <dbReference type="ARBA" id="ARBA00022729"/>
    </source>
</evidence>
<evidence type="ECO:0000256" key="8">
    <source>
        <dbReference type="SAM" id="SignalP"/>
    </source>
</evidence>
<comment type="caution">
    <text evidence="11">The sequence shown here is derived from an EMBL/GenBank/DDBJ whole genome shotgun (WGS) entry which is preliminary data.</text>
</comment>
<name>A0A177B0Z8_9BILA</name>
<reference evidence="11 12" key="1">
    <citation type="submission" date="2016-04" db="EMBL/GenBank/DDBJ databases">
        <title>The genome of Intoshia linei affirms orthonectids as highly simplified spiralians.</title>
        <authorList>
            <person name="Mikhailov K.V."/>
            <person name="Slusarev G.S."/>
            <person name="Nikitin M.A."/>
            <person name="Logacheva M.D."/>
            <person name="Penin A."/>
            <person name="Aleoshin V."/>
            <person name="Panchin Y.V."/>
        </authorList>
    </citation>
    <scope>NUCLEOTIDE SEQUENCE [LARGE SCALE GENOMIC DNA]</scope>
    <source>
        <strain evidence="11">Intl2013</strain>
        <tissue evidence="11">Whole animal</tissue>
    </source>
</reference>
<evidence type="ECO:0000313" key="12">
    <source>
        <dbReference type="Proteomes" id="UP000078046"/>
    </source>
</evidence>
<dbReference type="InterPro" id="IPR045332">
    <property type="entry name" value="ARMET_N"/>
</dbReference>
<dbReference type="InterPro" id="IPR019345">
    <property type="entry name" value="ARMET_C"/>
</dbReference>
<accession>A0A177B0Z8</accession>
<dbReference type="AlphaFoldDB" id="A0A177B0Z8"/>
<proteinExistence type="inferred from homology"/>
<dbReference type="Gene3D" id="1.10.720.30">
    <property type="entry name" value="SAP domain"/>
    <property type="match status" value="1"/>
</dbReference>
<organism evidence="11 12">
    <name type="scientific">Intoshia linei</name>
    <dbReference type="NCBI Taxonomy" id="1819745"/>
    <lineage>
        <taxon>Eukaryota</taxon>
        <taxon>Metazoa</taxon>
        <taxon>Spiralia</taxon>
        <taxon>Lophotrochozoa</taxon>
        <taxon>Mesozoa</taxon>
        <taxon>Orthonectida</taxon>
        <taxon>Rhopaluridae</taxon>
        <taxon>Intoshia</taxon>
    </lineage>
</organism>
<dbReference type="SUPFAM" id="SSF68906">
    <property type="entry name" value="SAP domain"/>
    <property type="match status" value="1"/>
</dbReference>
<dbReference type="InterPro" id="IPR045333">
    <property type="entry name" value="ARMET-like"/>
</dbReference>
<keyword evidence="6" id="KW-1015">Disulfide bond</keyword>
<dbReference type="Pfam" id="PF10208">
    <property type="entry name" value="ARMET_C"/>
    <property type="match status" value="1"/>
</dbReference>
<evidence type="ECO:0000313" key="11">
    <source>
        <dbReference type="EMBL" id="OAF67925.1"/>
    </source>
</evidence>
<evidence type="ECO:0000256" key="1">
    <source>
        <dbReference type="ARBA" id="ARBA00004613"/>
    </source>
</evidence>
<evidence type="ECO:0000256" key="6">
    <source>
        <dbReference type="ARBA" id="ARBA00023157"/>
    </source>
</evidence>
<dbReference type="PANTHER" id="PTHR12990">
    <property type="entry name" value="ARMET-LIKE PROTEIN"/>
    <property type="match status" value="1"/>
</dbReference>
<sequence length="175" mass="20432">MNNFYLILILSCIAVVHQKSTCEVCIKNVQFFYQKAGDNYRNINKNNLEDWCGELTKQADINFCSYIGAHESSVTHGHKDVARLLAFKMEPEKLCKRISEQNKLICELNYPVTLDFATINFHKTKIGVLKTILSDWNEKCKYCTEKTEFISLIEKKMKIHEPKAYNIRQQKKSEL</sequence>
<gene>
    <name evidence="11" type="ORF">A3Q56_04320</name>
</gene>
<dbReference type="Pfam" id="PF20145">
    <property type="entry name" value="ARMET_N"/>
    <property type="match status" value="1"/>
</dbReference>
<evidence type="ECO:0000259" key="10">
    <source>
        <dbReference type="Pfam" id="PF20145"/>
    </source>
</evidence>
<dbReference type="PANTHER" id="PTHR12990:SF5">
    <property type="entry name" value="MESENCEPHALIC ASTROCYTE-DERIVED NEUROTROPHIC FACTOR HOMOLOG"/>
    <property type="match status" value="1"/>
</dbReference>
<comment type="similarity">
    <text evidence="2">Belongs to the ARMET family.</text>
</comment>
<keyword evidence="12" id="KW-1185">Reference proteome</keyword>
<dbReference type="Gene3D" id="1.10.225.10">
    <property type="entry name" value="Saposin-like"/>
    <property type="match status" value="1"/>
</dbReference>
<evidence type="ECO:0000256" key="2">
    <source>
        <dbReference type="ARBA" id="ARBA00005617"/>
    </source>
</evidence>
<dbReference type="OrthoDB" id="5597848at2759"/>
<feature type="domain" description="ARMET C-terminal" evidence="9">
    <location>
        <begin position="118"/>
        <end position="158"/>
    </location>
</feature>
<feature type="domain" description="ARMET N-terminal" evidence="10">
    <location>
        <begin position="22"/>
        <end position="111"/>
    </location>
</feature>
<evidence type="ECO:0000256" key="7">
    <source>
        <dbReference type="ARBA" id="ARBA00032923"/>
    </source>
</evidence>